<feature type="region of interest" description="Disordered" evidence="1">
    <location>
        <begin position="219"/>
        <end position="316"/>
    </location>
</feature>
<sequence length="328" mass="34754">MYNNEFSQEFEQAIGQELEAGGYSMETFEFNPEYLGETSGATQGESFEMSGEYANEYSQEFSNEYGNEYSGELNETLEMELAHELLEVTNEQELNMFLGKLIKGAGKAIGNFAKSGVGRAIGGVLKTVAKKALPIAGGALGTFFGGPLGGMIGNKLGSAAGNLFELELEGLSPEDQEFETARAYVRFANSAASRAAALQSQRRGAPASAVVRQALAGAARQHAPGLLRPRNPNGTFRSLNGRPGQRQGARRPARPGFGGFRRPAVPGPGYASNDYSQVNNYGQAQPDGNGYDPSGYDGPEAGDMGEPGGGGATRGTWLRRGNTLVIQL</sequence>
<organism evidence="2 3">
    <name type="scientific">Hymenobacter mellowenesis</name>
    <dbReference type="NCBI Taxonomy" id="3063995"/>
    <lineage>
        <taxon>Bacteria</taxon>
        <taxon>Pseudomonadati</taxon>
        <taxon>Bacteroidota</taxon>
        <taxon>Cytophagia</taxon>
        <taxon>Cytophagales</taxon>
        <taxon>Hymenobacteraceae</taxon>
        <taxon>Hymenobacter</taxon>
    </lineage>
</organism>
<gene>
    <name evidence="2" type="ORF">Q5H92_14250</name>
</gene>
<evidence type="ECO:0008006" key="4">
    <source>
        <dbReference type="Google" id="ProtNLM"/>
    </source>
</evidence>
<evidence type="ECO:0000313" key="3">
    <source>
        <dbReference type="Proteomes" id="UP001167796"/>
    </source>
</evidence>
<proteinExistence type="predicted"/>
<protein>
    <recommendedName>
        <fullName evidence="4">Glycine zipper domain-containing protein</fullName>
    </recommendedName>
</protein>
<feature type="compositionally biased region" description="Low complexity" evidence="1">
    <location>
        <begin position="260"/>
        <end position="269"/>
    </location>
</feature>
<dbReference type="RefSeq" id="WP_305012204.1">
    <property type="nucleotide sequence ID" value="NZ_JAUQSX010000007.1"/>
</dbReference>
<comment type="caution">
    <text evidence="2">The sequence shown here is derived from an EMBL/GenBank/DDBJ whole genome shotgun (WGS) entry which is preliminary data.</text>
</comment>
<dbReference type="EMBL" id="JAUQSX010000007">
    <property type="protein sequence ID" value="MDO7847527.1"/>
    <property type="molecule type" value="Genomic_DNA"/>
</dbReference>
<name>A0ABT9ACE5_9BACT</name>
<reference evidence="2" key="1">
    <citation type="submission" date="2023-07" db="EMBL/GenBank/DDBJ databases">
        <authorList>
            <person name="Kim M.K."/>
        </authorList>
    </citation>
    <scope>NUCLEOTIDE SEQUENCE</scope>
    <source>
        <strain evidence="2">M29</strain>
    </source>
</reference>
<dbReference type="Proteomes" id="UP001167796">
    <property type="component" value="Unassembled WGS sequence"/>
</dbReference>
<feature type="compositionally biased region" description="Polar residues" evidence="1">
    <location>
        <begin position="273"/>
        <end position="283"/>
    </location>
</feature>
<keyword evidence="3" id="KW-1185">Reference proteome</keyword>
<evidence type="ECO:0000256" key="1">
    <source>
        <dbReference type="SAM" id="MobiDB-lite"/>
    </source>
</evidence>
<evidence type="ECO:0000313" key="2">
    <source>
        <dbReference type="EMBL" id="MDO7847527.1"/>
    </source>
</evidence>
<accession>A0ABT9ACE5</accession>